<protein>
    <submittedName>
        <fullName evidence="2">Uncharacterized protein</fullName>
    </submittedName>
</protein>
<proteinExistence type="predicted"/>
<comment type="caution">
    <text evidence="2">The sequence shown here is derived from an EMBL/GenBank/DDBJ whole genome shotgun (WGS) entry which is preliminary data.</text>
</comment>
<sequence>MHPAIKYGLTTFVAVFFVGWVTGLGGAFLTNLAFSAAMGAFSSLCFLGAMRLSRRQAKKNEEDL</sequence>
<keyword evidence="1" id="KW-1133">Transmembrane helix</keyword>
<keyword evidence="1" id="KW-0812">Transmembrane</keyword>
<dbReference type="AlphaFoldDB" id="A0A0J9E1W5"/>
<reference evidence="2 3" key="1">
    <citation type="submission" date="2015-06" db="EMBL/GenBank/DDBJ databases">
        <title>Draft genome sequence of an Alphaproteobacteria species associated to the Mediterranean sponge Oscarella lobularis.</title>
        <authorList>
            <person name="Jourda C."/>
            <person name="Santini S."/>
            <person name="Claverie J.-M."/>
        </authorList>
    </citation>
    <scope>NUCLEOTIDE SEQUENCE [LARGE SCALE GENOMIC DNA]</scope>
    <source>
        <strain evidence="2">IGS</strain>
    </source>
</reference>
<name>A0A0J9E1W5_9RHOB</name>
<evidence type="ECO:0000256" key="1">
    <source>
        <dbReference type="SAM" id="Phobius"/>
    </source>
</evidence>
<evidence type="ECO:0000313" key="2">
    <source>
        <dbReference type="EMBL" id="KMW56881.1"/>
    </source>
</evidence>
<dbReference type="STRING" id="1675527.AIOL_001838"/>
<keyword evidence="3" id="KW-1185">Reference proteome</keyword>
<evidence type="ECO:0000313" key="3">
    <source>
        <dbReference type="Proteomes" id="UP000037178"/>
    </source>
</evidence>
<dbReference type="Proteomes" id="UP000037178">
    <property type="component" value="Unassembled WGS sequence"/>
</dbReference>
<accession>A0A0J9E1W5</accession>
<keyword evidence="1" id="KW-0472">Membrane</keyword>
<feature type="transmembrane region" description="Helical" evidence="1">
    <location>
        <begin position="7"/>
        <end position="26"/>
    </location>
</feature>
<dbReference type="RefSeq" id="WP_049642695.1">
    <property type="nucleotide sequence ID" value="NZ_LFTY01000002.1"/>
</dbReference>
<feature type="transmembrane region" description="Helical" evidence="1">
    <location>
        <begin position="32"/>
        <end position="50"/>
    </location>
</feature>
<gene>
    <name evidence="2" type="ORF">AIOL_001838</name>
</gene>
<organism evidence="2 3">
    <name type="scientific">Candidatus Rhodobacter oscarellae</name>
    <dbReference type="NCBI Taxonomy" id="1675527"/>
    <lineage>
        <taxon>Bacteria</taxon>
        <taxon>Pseudomonadati</taxon>
        <taxon>Pseudomonadota</taxon>
        <taxon>Alphaproteobacteria</taxon>
        <taxon>Rhodobacterales</taxon>
        <taxon>Rhodobacter group</taxon>
        <taxon>Rhodobacter</taxon>
    </lineage>
</organism>
<dbReference type="PATRIC" id="fig|1675527.3.peg.1934"/>
<dbReference type="EMBL" id="LFTY01000002">
    <property type="protein sequence ID" value="KMW56881.1"/>
    <property type="molecule type" value="Genomic_DNA"/>
</dbReference>